<protein>
    <submittedName>
        <fullName evidence="1">Uncharacterized protein</fullName>
    </submittedName>
</protein>
<gene>
    <name evidence="1" type="ORF">EDC56_2848</name>
</gene>
<sequence length="87" mass="10038">MADSTKYLFNGNSYGKGRLVHAVAQHIMVQQDVNYSELKALFGEIENVRDLMIDQAEEKLQRHPQKYQKYQATHIKLTSPQSSSRVE</sequence>
<comment type="caution">
    <text evidence="1">The sequence shown here is derived from an EMBL/GenBank/DDBJ whole genome shotgun (WGS) entry which is preliminary data.</text>
</comment>
<accession>A0A3N2DK80</accession>
<organism evidence="1 2">
    <name type="scientific">Sinobacterium caligoides</name>
    <dbReference type="NCBI Taxonomy" id="933926"/>
    <lineage>
        <taxon>Bacteria</taxon>
        <taxon>Pseudomonadati</taxon>
        <taxon>Pseudomonadota</taxon>
        <taxon>Gammaproteobacteria</taxon>
        <taxon>Cellvibrionales</taxon>
        <taxon>Spongiibacteraceae</taxon>
        <taxon>Sinobacterium</taxon>
    </lineage>
</organism>
<keyword evidence="2" id="KW-1185">Reference proteome</keyword>
<dbReference type="Proteomes" id="UP000275394">
    <property type="component" value="Unassembled WGS sequence"/>
</dbReference>
<name>A0A3N2DK80_9GAMM</name>
<dbReference type="AlphaFoldDB" id="A0A3N2DK80"/>
<dbReference type="EMBL" id="RKHR01000005">
    <property type="protein sequence ID" value="ROS00210.1"/>
    <property type="molecule type" value="Genomic_DNA"/>
</dbReference>
<evidence type="ECO:0000313" key="2">
    <source>
        <dbReference type="Proteomes" id="UP000275394"/>
    </source>
</evidence>
<proteinExistence type="predicted"/>
<reference evidence="1 2" key="1">
    <citation type="submission" date="2018-11" db="EMBL/GenBank/DDBJ databases">
        <title>Genomic Encyclopedia of Type Strains, Phase IV (KMG-IV): sequencing the most valuable type-strain genomes for metagenomic binning, comparative biology and taxonomic classification.</title>
        <authorList>
            <person name="Goeker M."/>
        </authorList>
    </citation>
    <scope>NUCLEOTIDE SEQUENCE [LARGE SCALE GENOMIC DNA]</scope>
    <source>
        <strain evidence="1 2">DSM 100316</strain>
    </source>
</reference>
<evidence type="ECO:0000313" key="1">
    <source>
        <dbReference type="EMBL" id="ROS00210.1"/>
    </source>
</evidence>
<dbReference type="OrthoDB" id="570199at2"/>
<dbReference type="RefSeq" id="WP_123713185.1">
    <property type="nucleotide sequence ID" value="NZ_RKHR01000005.1"/>
</dbReference>